<keyword evidence="2" id="KW-0732">Signal</keyword>
<feature type="chain" id="PRO_5010343529" evidence="2">
    <location>
        <begin position="35"/>
        <end position="334"/>
    </location>
</feature>
<dbReference type="Gene3D" id="3.40.190.150">
    <property type="entry name" value="Bordetella uptake gene, domain 1"/>
    <property type="match status" value="1"/>
</dbReference>
<keyword evidence="3" id="KW-0675">Receptor</keyword>
<dbReference type="PANTHER" id="PTHR42928">
    <property type="entry name" value="TRICARBOXYLATE-BINDING PROTEIN"/>
    <property type="match status" value="1"/>
</dbReference>
<dbReference type="Proteomes" id="UP000183417">
    <property type="component" value="Unassembled WGS sequence"/>
</dbReference>
<dbReference type="InterPro" id="IPR042100">
    <property type="entry name" value="Bug_dom1"/>
</dbReference>
<feature type="signal peptide" evidence="2">
    <location>
        <begin position="1"/>
        <end position="34"/>
    </location>
</feature>
<evidence type="ECO:0000256" key="1">
    <source>
        <dbReference type="ARBA" id="ARBA00006987"/>
    </source>
</evidence>
<comment type="similarity">
    <text evidence="1">Belongs to the UPF0065 (bug) family.</text>
</comment>
<proteinExistence type="inferred from homology"/>
<dbReference type="Gene3D" id="3.40.190.10">
    <property type="entry name" value="Periplasmic binding protein-like II"/>
    <property type="match status" value="1"/>
</dbReference>
<organism evidence="3 4">
    <name type="scientific">Delftia lacustris</name>
    <dbReference type="NCBI Taxonomy" id="558537"/>
    <lineage>
        <taxon>Bacteria</taxon>
        <taxon>Pseudomonadati</taxon>
        <taxon>Pseudomonadota</taxon>
        <taxon>Betaproteobacteria</taxon>
        <taxon>Burkholderiales</taxon>
        <taxon>Comamonadaceae</taxon>
        <taxon>Delftia</taxon>
    </lineage>
</organism>
<dbReference type="SUPFAM" id="SSF53850">
    <property type="entry name" value="Periplasmic binding protein-like II"/>
    <property type="match status" value="1"/>
</dbReference>
<evidence type="ECO:0000256" key="2">
    <source>
        <dbReference type="SAM" id="SignalP"/>
    </source>
</evidence>
<dbReference type="PROSITE" id="PS51318">
    <property type="entry name" value="TAT"/>
    <property type="match status" value="1"/>
</dbReference>
<name>A0A1H3T1D5_9BURK</name>
<accession>A0A1H3T1D5</accession>
<dbReference type="RefSeq" id="WP_074923376.1">
    <property type="nucleotide sequence ID" value="NZ_CP141274.1"/>
</dbReference>
<evidence type="ECO:0000313" key="3">
    <source>
        <dbReference type="EMBL" id="SDZ43840.1"/>
    </source>
</evidence>
<dbReference type="AlphaFoldDB" id="A0A1H3T1D5"/>
<reference evidence="3 4" key="1">
    <citation type="submission" date="2016-10" db="EMBL/GenBank/DDBJ databases">
        <authorList>
            <person name="de Groot N.N."/>
        </authorList>
    </citation>
    <scope>NUCLEOTIDE SEQUENCE [LARGE SCALE GENOMIC DNA]</scope>
    <source>
        <strain evidence="3 4">LMG 24775</strain>
    </source>
</reference>
<dbReference type="CDD" id="cd13578">
    <property type="entry name" value="PBP2_Bug27"/>
    <property type="match status" value="1"/>
</dbReference>
<evidence type="ECO:0000313" key="4">
    <source>
        <dbReference type="Proteomes" id="UP000183417"/>
    </source>
</evidence>
<dbReference type="EMBL" id="FNPE01000024">
    <property type="protein sequence ID" value="SDZ43840.1"/>
    <property type="molecule type" value="Genomic_DNA"/>
</dbReference>
<gene>
    <name evidence="3" type="ORF">SAMN05421547_12470</name>
</gene>
<dbReference type="GeneID" id="94692707"/>
<dbReference type="PIRSF" id="PIRSF017082">
    <property type="entry name" value="YflP"/>
    <property type="match status" value="1"/>
</dbReference>
<dbReference type="PANTHER" id="PTHR42928:SF5">
    <property type="entry name" value="BLR1237 PROTEIN"/>
    <property type="match status" value="1"/>
</dbReference>
<dbReference type="InterPro" id="IPR005064">
    <property type="entry name" value="BUG"/>
</dbReference>
<dbReference type="InterPro" id="IPR006311">
    <property type="entry name" value="TAT_signal"/>
</dbReference>
<dbReference type="Pfam" id="PF03401">
    <property type="entry name" value="TctC"/>
    <property type="match status" value="1"/>
</dbReference>
<protein>
    <submittedName>
        <fullName evidence="3">Tripartite-type tricarboxylate transporter, receptor component TctC</fullName>
    </submittedName>
</protein>
<sequence>MSISHCRTRRRLVALAATATVATLAGLASPGLMAQGAFPSKAITMVVPYPPGGSNDVFARQVAKEMGDLLKQTVIVDNRPGASGNTGTASVAKAAADGYTLVAVSSSMTTNAAVQAKMPFDPVKDLAPVAMFAKGPLVVAVNNEFPARTPQDLVRAIKASPGQFNYATSGTGSINHFATEMMRSMVPGMDIMHVPYKGQGPAVTDVIGNQVQMLVSSGPSILPMVRNGKLRAIGITSLKPSPIAPDLTPMATAIPGYEFDLWWGLLAPAGTPADIVDRLNQAVNQVLAKPTIQASFLREGAIANPVTPQQFAQVIRSDVARWKQLAKDRNIQAD</sequence>